<gene>
    <name evidence="5" type="ORF">PCOR1329_LOCUS44327</name>
</gene>
<dbReference type="InterPro" id="IPR049730">
    <property type="entry name" value="SNF2/RAD54-like_C"/>
</dbReference>
<keyword evidence="1" id="KW-0378">Hydrolase</keyword>
<feature type="domain" description="Ubiquitin-like" evidence="3">
    <location>
        <begin position="564"/>
        <end position="635"/>
    </location>
</feature>
<feature type="region of interest" description="Disordered" evidence="2">
    <location>
        <begin position="396"/>
        <end position="418"/>
    </location>
</feature>
<evidence type="ECO:0000313" key="5">
    <source>
        <dbReference type="EMBL" id="CAK0852597.1"/>
    </source>
</evidence>
<dbReference type="CDD" id="cd18793">
    <property type="entry name" value="SF2_C_SNF"/>
    <property type="match status" value="1"/>
</dbReference>
<comment type="caution">
    <text evidence="5">The sequence shown here is derived from an EMBL/GenBank/DDBJ whole genome shotgun (WGS) entry which is preliminary data.</text>
</comment>
<dbReference type="SUPFAM" id="SSF54236">
    <property type="entry name" value="Ubiquitin-like"/>
    <property type="match status" value="1"/>
</dbReference>
<evidence type="ECO:0000259" key="4">
    <source>
        <dbReference type="PROSITE" id="PS51194"/>
    </source>
</evidence>
<dbReference type="SUPFAM" id="SSF52540">
    <property type="entry name" value="P-loop containing nucleoside triphosphate hydrolases"/>
    <property type="match status" value="2"/>
</dbReference>
<reference evidence="5" key="1">
    <citation type="submission" date="2023-10" db="EMBL/GenBank/DDBJ databases">
        <authorList>
            <person name="Chen Y."/>
            <person name="Shah S."/>
            <person name="Dougan E. K."/>
            <person name="Thang M."/>
            <person name="Chan C."/>
        </authorList>
    </citation>
    <scope>NUCLEOTIDE SEQUENCE [LARGE SCALE GENOMIC DNA]</scope>
</reference>
<feature type="domain" description="Helicase C-terminal" evidence="4">
    <location>
        <begin position="236"/>
        <end position="401"/>
    </location>
</feature>
<dbReference type="PANTHER" id="PTHR45766:SF6">
    <property type="entry name" value="SWI_SNF-RELATED MATRIX-ASSOCIATED ACTIN-DEPENDENT REGULATOR OF CHROMATIN SUBFAMILY A-LIKE PROTEIN 1"/>
    <property type="match status" value="1"/>
</dbReference>
<protein>
    <submittedName>
        <fullName evidence="5">Uncharacterized protein</fullName>
    </submittedName>
</protein>
<feature type="compositionally biased region" description="Low complexity" evidence="2">
    <location>
        <begin position="443"/>
        <end position="502"/>
    </location>
</feature>
<dbReference type="Gene3D" id="3.10.20.90">
    <property type="entry name" value="Phosphatidylinositol 3-kinase Catalytic Subunit, Chain A, domain 1"/>
    <property type="match status" value="1"/>
</dbReference>
<dbReference type="Gene3D" id="3.40.50.10810">
    <property type="entry name" value="Tandem AAA-ATPase domain"/>
    <property type="match status" value="1"/>
</dbReference>
<dbReference type="InterPro" id="IPR001650">
    <property type="entry name" value="Helicase_C-like"/>
</dbReference>
<dbReference type="Proteomes" id="UP001189429">
    <property type="component" value="Unassembled WGS sequence"/>
</dbReference>
<feature type="compositionally biased region" description="Low complexity" evidence="2">
    <location>
        <begin position="538"/>
        <end position="559"/>
    </location>
</feature>
<feature type="region of interest" description="Disordered" evidence="2">
    <location>
        <begin position="39"/>
        <end position="78"/>
    </location>
</feature>
<dbReference type="SMART" id="SM00490">
    <property type="entry name" value="HELICc"/>
    <property type="match status" value="1"/>
</dbReference>
<dbReference type="InterPro" id="IPR000626">
    <property type="entry name" value="Ubiquitin-like_dom"/>
</dbReference>
<dbReference type="PANTHER" id="PTHR45766">
    <property type="entry name" value="DNA ANNEALING HELICASE AND ENDONUCLEASE ZRANB3 FAMILY MEMBER"/>
    <property type="match status" value="1"/>
</dbReference>
<dbReference type="Pfam" id="PF00176">
    <property type="entry name" value="SNF2-rel_dom"/>
    <property type="match status" value="1"/>
</dbReference>
<dbReference type="Gene3D" id="3.40.50.300">
    <property type="entry name" value="P-loop containing nucleotide triphosphate hydrolases"/>
    <property type="match status" value="1"/>
</dbReference>
<feature type="non-terminal residue" evidence="5">
    <location>
        <position position="651"/>
    </location>
</feature>
<proteinExistence type="predicted"/>
<feature type="compositionally biased region" description="Basic and acidic residues" evidence="2">
    <location>
        <begin position="67"/>
        <end position="76"/>
    </location>
</feature>
<feature type="compositionally biased region" description="Basic and acidic residues" evidence="2">
    <location>
        <begin position="503"/>
        <end position="537"/>
    </location>
</feature>
<dbReference type="PROSITE" id="PS51194">
    <property type="entry name" value="HELICASE_CTER"/>
    <property type="match status" value="1"/>
</dbReference>
<dbReference type="PROSITE" id="PS50053">
    <property type="entry name" value="UBIQUITIN_2"/>
    <property type="match status" value="1"/>
</dbReference>
<sequence>MERANRAVAARPRGTFGGAGHPERCQKLRHGRGVLDHILQPPGHRRQERQVPAAPRRLPSRLRHRGREPQHSKEWSAARTKALVPIIRSATRKILLSGTPTRNSPDELHPQLCGLLPWAPKLADFRARYCAQQEQRIPNGRLLNRVVGARNTAELNHLLEATVMVRRLKKDVLAQLPEKRRQRIPLEVANAKALKDARNAYREYQRGSGASGMFVDGGADDTSTMFKSLAQAKLPAVKEYILEVLERGDEKAIIFGHHQVLLDAVEEVLRAQLSKDGLCHVRIDGKTPSAKRPALVRQFQEEPDCRVALLSITACGEGITLTAAGLVIFAELYWVPGAVEQAEARAHRIGTTHSKVVVEFLVVPNSPDDDIFKSLERKKQDTSSVLDGAAETLAAQCAPARPRKRSAPAEEAAEGDECSQSAKRLFAALGAKANQQRPRGRPARAAAGSGAGAEVQSQASGGDTPAAVGAPGMEAAAPPPAATERSGSAAAAEERATTAAPAADERSGAAAAEERTEAAPAAEERTEAAPAADDRSRAASAAAAAAPATDGRTGAAPAAAEEKVSIEVRATAEGETSRITYSLRCTSSLDRLMRAWCRHQGMQLPDVRFLHDGRELRPDATPGGLGAEPGGRLVLHAVPRPAAGRQPAPPE</sequence>
<evidence type="ECO:0000256" key="1">
    <source>
        <dbReference type="ARBA" id="ARBA00022801"/>
    </source>
</evidence>
<dbReference type="EMBL" id="CAUYUJ010015326">
    <property type="protein sequence ID" value="CAK0852597.1"/>
    <property type="molecule type" value="Genomic_DNA"/>
</dbReference>
<evidence type="ECO:0000259" key="3">
    <source>
        <dbReference type="PROSITE" id="PS50053"/>
    </source>
</evidence>
<organism evidence="5 6">
    <name type="scientific">Prorocentrum cordatum</name>
    <dbReference type="NCBI Taxonomy" id="2364126"/>
    <lineage>
        <taxon>Eukaryota</taxon>
        <taxon>Sar</taxon>
        <taxon>Alveolata</taxon>
        <taxon>Dinophyceae</taxon>
        <taxon>Prorocentrales</taxon>
        <taxon>Prorocentraceae</taxon>
        <taxon>Prorocentrum</taxon>
    </lineage>
</organism>
<accession>A0ABN9U1D9</accession>
<keyword evidence="6" id="KW-1185">Reference proteome</keyword>
<dbReference type="InterPro" id="IPR027417">
    <property type="entry name" value="P-loop_NTPase"/>
</dbReference>
<feature type="region of interest" description="Disordered" evidence="2">
    <location>
        <begin position="1"/>
        <end position="23"/>
    </location>
</feature>
<dbReference type="InterPro" id="IPR038718">
    <property type="entry name" value="SNF2-like_sf"/>
</dbReference>
<evidence type="ECO:0000313" key="6">
    <source>
        <dbReference type="Proteomes" id="UP001189429"/>
    </source>
</evidence>
<name>A0ABN9U1D9_9DINO</name>
<dbReference type="Pfam" id="PF00271">
    <property type="entry name" value="Helicase_C"/>
    <property type="match status" value="1"/>
</dbReference>
<evidence type="ECO:0000256" key="2">
    <source>
        <dbReference type="SAM" id="MobiDB-lite"/>
    </source>
</evidence>
<dbReference type="CDD" id="cd01763">
    <property type="entry name" value="Ubl_SUMO_like"/>
    <property type="match status" value="1"/>
</dbReference>
<dbReference type="InterPro" id="IPR000330">
    <property type="entry name" value="SNF2_N"/>
</dbReference>
<feature type="region of interest" description="Disordered" evidence="2">
    <location>
        <begin position="431"/>
        <end position="561"/>
    </location>
</feature>
<dbReference type="InterPro" id="IPR029071">
    <property type="entry name" value="Ubiquitin-like_domsf"/>
</dbReference>